<proteinExistence type="inferred from homology"/>
<dbReference type="Pfam" id="PF07767">
    <property type="entry name" value="Nop53"/>
    <property type="match status" value="1"/>
</dbReference>
<evidence type="ECO:0000256" key="6">
    <source>
        <dbReference type="ARBA" id="ARBA00023242"/>
    </source>
</evidence>
<evidence type="ECO:0000256" key="2">
    <source>
        <dbReference type="ARBA" id="ARBA00004642"/>
    </source>
</evidence>
<dbReference type="PANTHER" id="PTHR14211">
    <property type="entry name" value="GLIOMA SUPPRESSOR CANDIDATE REGION GENE 2"/>
    <property type="match status" value="1"/>
</dbReference>
<evidence type="ECO:0000313" key="9">
    <source>
        <dbReference type="Proteomes" id="UP000194236"/>
    </source>
</evidence>
<keyword evidence="6" id="KW-0539">Nucleus</keyword>
<evidence type="ECO:0000256" key="1">
    <source>
        <dbReference type="ARBA" id="ARBA00004604"/>
    </source>
</evidence>
<reference evidence="8 9" key="1">
    <citation type="submission" date="2017-03" db="EMBL/GenBank/DDBJ databases">
        <title>Genome Survey of Euroglyphus maynei.</title>
        <authorList>
            <person name="Arlian L.G."/>
            <person name="Morgan M.S."/>
            <person name="Rider S.D."/>
        </authorList>
    </citation>
    <scope>NUCLEOTIDE SEQUENCE [LARGE SCALE GENOMIC DNA]</scope>
    <source>
        <strain evidence="8">Arlian Lab</strain>
        <tissue evidence="8">Whole body</tissue>
    </source>
</reference>
<dbReference type="Proteomes" id="UP000194236">
    <property type="component" value="Unassembled WGS sequence"/>
</dbReference>
<gene>
    <name evidence="8" type="ORF">BLA29_011032</name>
</gene>
<feature type="compositionally biased region" description="Low complexity" evidence="7">
    <location>
        <begin position="1"/>
        <end position="16"/>
    </location>
</feature>
<dbReference type="EMBL" id="MUJZ01006266">
    <property type="protein sequence ID" value="OTF82892.1"/>
    <property type="molecule type" value="Genomic_DNA"/>
</dbReference>
<evidence type="ECO:0000256" key="7">
    <source>
        <dbReference type="SAM" id="MobiDB-lite"/>
    </source>
</evidence>
<protein>
    <recommendedName>
        <fullName evidence="4">Ribosome biogenesis protein NOP53</fullName>
    </recommendedName>
</protein>
<dbReference type="PANTHER" id="PTHR14211:SF7">
    <property type="entry name" value="RIBOSOME BIOGENESIS PROTEIN NOP53"/>
    <property type="match status" value="1"/>
</dbReference>
<name>A0A1Y3BQ20_EURMA</name>
<keyword evidence="9" id="KW-1185">Reference proteome</keyword>
<accession>A0A1Y3BQ20</accession>
<feature type="non-terminal residue" evidence="8">
    <location>
        <position position="200"/>
    </location>
</feature>
<evidence type="ECO:0000256" key="3">
    <source>
        <dbReference type="ARBA" id="ARBA00008838"/>
    </source>
</evidence>
<dbReference type="GO" id="GO:0005730">
    <property type="term" value="C:nucleolus"/>
    <property type="evidence" value="ECO:0007669"/>
    <property type="project" value="UniProtKB-SubCell"/>
</dbReference>
<dbReference type="GO" id="GO:0008097">
    <property type="term" value="F:5S rRNA binding"/>
    <property type="evidence" value="ECO:0007669"/>
    <property type="project" value="TreeGrafter"/>
</dbReference>
<dbReference type="GO" id="GO:0000027">
    <property type="term" value="P:ribosomal large subunit assembly"/>
    <property type="evidence" value="ECO:0007669"/>
    <property type="project" value="TreeGrafter"/>
</dbReference>
<comment type="similarity">
    <text evidence="3">Belongs to the NOP53 family.</text>
</comment>
<feature type="region of interest" description="Disordered" evidence="7">
    <location>
        <begin position="1"/>
        <end position="28"/>
    </location>
</feature>
<evidence type="ECO:0000313" key="8">
    <source>
        <dbReference type="EMBL" id="OTF82892.1"/>
    </source>
</evidence>
<keyword evidence="5" id="KW-0690">Ribosome biogenesis</keyword>
<organism evidence="8 9">
    <name type="scientific">Euroglyphus maynei</name>
    <name type="common">Mayne's house dust mite</name>
    <dbReference type="NCBI Taxonomy" id="6958"/>
    <lineage>
        <taxon>Eukaryota</taxon>
        <taxon>Metazoa</taxon>
        <taxon>Ecdysozoa</taxon>
        <taxon>Arthropoda</taxon>
        <taxon>Chelicerata</taxon>
        <taxon>Arachnida</taxon>
        <taxon>Acari</taxon>
        <taxon>Acariformes</taxon>
        <taxon>Sarcoptiformes</taxon>
        <taxon>Astigmata</taxon>
        <taxon>Psoroptidia</taxon>
        <taxon>Analgoidea</taxon>
        <taxon>Pyroglyphidae</taxon>
        <taxon>Pyroglyphinae</taxon>
        <taxon>Euroglyphus</taxon>
    </lineage>
</organism>
<evidence type="ECO:0000256" key="4">
    <source>
        <dbReference type="ARBA" id="ARBA00018339"/>
    </source>
</evidence>
<dbReference type="OrthoDB" id="5072at2759"/>
<feature type="compositionally biased region" description="Basic residues" evidence="7">
    <location>
        <begin position="17"/>
        <end position="28"/>
    </location>
</feature>
<feature type="region of interest" description="Disordered" evidence="7">
    <location>
        <begin position="163"/>
        <end position="200"/>
    </location>
</feature>
<evidence type="ECO:0000256" key="5">
    <source>
        <dbReference type="ARBA" id="ARBA00022517"/>
    </source>
</evidence>
<sequence>MLLNENLNSNFSSSNGKKVKKVSKNRKKSWRKHTDISEYEEFLDDKRFEERIGHSIGDAKNDELFLIEKTGDDVFYREKLDQVSKNREDKTNGQSSLVNDSKLRKISSEHRFYQKLLPTSKVPAVVIKKLNSDKRHTVYNDDNKLIRYWNDHKDSIIQAKQVKQFKQKAKNDSKSRFDNNYDLWDDGDDHNKSITMNNKK</sequence>
<dbReference type="GO" id="GO:0005654">
    <property type="term" value="C:nucleoplasm"/>
    <property type="evidence" value="ECO:0007669"/>
    <property type="project" value="UniProtKB-SubCell"/>
</dbReference>
<dbReference type="AlphaFoldDB" id="A0A1Y3BQ20"/>
<dbReference type="InterPro" id="IPR011687">
    <property type="entry name" value="Nop53/GLTSCR2"/>
</dbReference>
<feature type="compositionally biased region" description="Basic and acidic residues" evidence="7">
    <location>
        <begin position="169"/>
        <end position="179"/>
    </location>
</feature>
<dbReference type="GO" id="GO:0006364">
    <property type="term" value="P:rRNA processing"/>
    <property type="evidence" value="ECO:0007669"/>
    <property type="project" value="TreeGrafter"/>
</dbReference>
<comment type="subcellular location">
    <subcellularLocation>
        <location evidence="1">Nucleus</location>
        <location evidence="1">Nucleolus</location>
    </subcellularLocation>
    <subcellularLocation>
        <location evidence="2">Nucleus</location>
        <location evidence="2">Nucleoplasm</location>
    </subcellularLocation>
</comment>
<comment type="caution">
    <text evidence="8">The sequence shown here is derived from an EMBL/GenBank/DDBJ whole genome shotgun (WGS) entry which is preliminary data.</text>
</comment>